<accession>A0A9D2GRE6</accession>
<dbReference type="AlphaFoldDB" id="A0A9D2GRE6"/>
<evidence type="ECO:0000259" key="9">
    <source>
        <dbReference type="Pfam" id="PF01743"/>
    </source>
</evidence>
<dbReference type="Gene3D" id="3.30.460.10">
    <property type="entry name" value="Beta Polymerase, domain 2"/>
    <property type="match status" value="1"/>
</dbReference>
<evidence type="ECO:0008006" key="13">
    <source>
        <dbReference type="Google" id="ProtNLM"/>
    </source>
</evidence>
<keyword evidence="3" id="KW-0819">tRNA processing</keyword>
<dbReference type="GO" id="GO:0046872">
    <property type="term" value="F:metal ion binding"/>
    <property type="evidence" value="ECO:0007669"/>
    <property type="project" value="UniProtKB-KW"/>
</dbReference>
<dbReference type="InterPro" id="IPR002646">
    <property type="entry name" value="PolA_pol_head_dom"/>
</dbReference>
<evidence type="ECO:0000256" key="7">
    <source>
        <dbReference type="ARBA" id="ARBA00022842"/>
    </source>
</evidence>
<dbReference type="Pfam" id="PF01743">
    <property type="entry name" value="PolyA_pol"/>
    <property type="match status" value="1"/>
</dbReference>
<reference evidence="11" key="2">
    <citation type="submission" date="2021-04" db="EMBL/GenBank/DDBJ databases">
        <authorList>
            <person name="Gilroy R."/>
        </authorList>
    </citation>
    <scope>NUCLEOTIDE SEQUENCE</scope>
    <source>
        <strain evidence="11">ChiW4-1371</strain>
    </source>
</reference>
<reference evidence="11" key="1">
    <citation type="journal article" date="2021" name="PeerJ">
        <title>Extensive microbial diversity within the chicken gut microbiome revealed by metagenomics and culture.</title>
        <authorList>
            <person name="Gilroy R."/>
            <person name="Ravi A."/>
            <person name="Getino M."/>
            <person name="Pursley I."/>
            <person name="Horton D.L."/>
            <person name="Alikhan N.F."/>
            <person name="Baker D."/>
            <person name="Gharbi K."/>
            <person name="Hall N."/>
            <person name="Watson M."/>
            <person name="Adriaenssens E.M."/>
            <person name="Foster-Nyarko E."/>
            <person name="Jarju S."/>
            <person name="Secka A."/>
            <person name="Antonio M."/>
            <person name="Oren A."/>
            <person name="Chaudhuri R.R."/>
            <person name="La Ragione R."/>
            <person name="Hildebrand F."/>
            <person name="Pallen M.J."/>
        </authorList>
    </citation>
    <scope>NUCLEOTIDE SEQUENCE</scope>
    <source>
        <strain evidence="11">ChiW4-1371</strain>
    </source>
</reference>
<evidence type="ECO:0000313" key="11">
    <source>
        <dbReference type="EMBL" id="HIZ88602.1"/>
    </source>
</evidence>
<evidence type="ECO:0000256" key="2">
    <source>
        <dbReference type="ARBA" id="ARBA00022679"/>
    </source>
</evidence>
<evidence type="ECO:0000256" key="8">
    <source>
        <dbReference type="RuleBase" id="RU003953"/>
    </source>
</evidence>
<evidence type="ECO:0000259" key="10">
    <source>
        <dbReference type="Pfam" id="PF12627"/>
    </source>
</evidence>
<keyword evidence="6" id="KW-0547">Nucleotide-binding</keyword>
<dbReference type="Gene3D" id="1.10.3090.10">
    <property type="entry name" value="cca-adding enzyme, domain 2"/>
    <property type="match status" value="1"/>
</dbReference>
<evidence type="ECO:0000256" key="4">
    <source>
        <dbReference type="ARBA" id="ARBA00022695"/>
    </source>
</evidence>
<dbReference type="InterPro" id="IPR043519">
    <property type="entry name" value="NT_sf"/>
</dbReference>
<dbReference type="InterPro" id="IPR050264">
    <property type="entry name" value="Bact_CCA-adding_enz_type3_sf"/>
</dbReference>
<dbReference type="InterPro" id="IPR032828">
    <property type="entry name" value="PolyA_RNA-bd"/>
</dbReference>
<proteinExistence type="inferred from homology"/>
<feature type="domain" description="tRNA nucleotidyltransferase/poly(A) polymerase RNA and SrmB- binding" evidence="10">
    <location>
        <begin position="159"/>
        <end position="216"/>
    </location>
</feature>
<organism evidence="11 12">
    <name type="scientific">Candidatus Mucispirillum faecigallinarum</name>
    <dbReference type="NCBI Taxonomy" id="2838699"/>
    <lineage>
        <taxon>Bacteria</taxon>
        <taxon>Pseudomonadati</taxon>
        <taxon>Deferribacterota</taxon>
        <taxon>Deferribacteres</taxon>
        <taxon>Deferribacterales</taxon>
        <taxon>Mucispirillaceae</taxon>
        <taxon>Mucispirillum</taxon>
    </lineage>
</organism>
<comment type="similarity">
    <text evidence="8">Belongs to the tRNA nucleotidyltransferase/poly(A) polymerase family.</text>
</comment>
<dbReference type="GO" id="GO:0000049">
    <property type="term" value="F:tRNA binding"/>
    <property type="evidence" value="ECO:0007669"/>
    <property type="project" value="TreeGrafter"/>
</dbReference>
<dbReference type="SUPFAM" id="SSF81301">
    <property type="entry name" value="Nucleotidyltransferase"/>
    <property type="match status" value="1"/>
</dbReference>
<feature type="domain" description="Poly A polymerase head" evidence="9">
    <location>
        <begin position="30"/>
        <end position="133"/>
    </location>
</feature>
<dbReference type="GO" id="GO:0016779">
    <property type="term" value="F:nucleotidyltransferase activity"/>
    <property type="evidence" value="ECO:0007669"/>
    <property type="project" value="UniProtKB-KW"/>
</dbReference>
<evidence type="ECO:0000313" key="12">
    <source>
        <dbReference type="Proteomes" id="UP000824176"/>
    </source>
</evidence>
<evidence type="ECO:0000256" key="3">
    <source>
        <dbReference type="ARBA" id="ARBA00022694"/>
    </source>
</evidence>
<evidence type="ECO:0000256" key="5">
    <source>
        <dbReference type="ARBA" id="ARBA00022723"/>
    </source>
</evidence>
<keyword evidence="2 8" id="KW-0808">Transferase</keyword>
<dbReference type="PANTHER" id="PTHR46173:SF1">
    <property type="entry name" value="CCA TRNA NUCLEOTIDYLTRANSFERASE 1, MITOCHONDRIAL"/>
    <property type="match status" value="1"/>
</dbReference>
<sequence length="373" mass="43333">MSIISVEILKKNIPFYDILKNIEENHNAKIYIVGGCIRDILLNIPLHDIDITAENIEYTYLAKMLGKHLKAYAVSFKDNMRIMKDNLIIDISKLRGLSIYEDVQKRDFTINNLACSLDGNIIGSDADINNKIIRLVYDNAFDDDAVRIIRAFRFSATLGFIIEENTLNQAYQKRSLIKSCAKERILEELRKMFQGKYLEKSLNYISEYNIFDVFFESSKLDNQKLLSAYSKTSDFALLLSLWCKDYNFIEYLGLTAKEYKQINEYLKIDYNNLKSSDDKALKYFIFTHADLIKNIIIYIKINFSDDNLAEKLNILYNELDFNKSKAVNGGILLSLGFKPSPLFSEIINQVSFLLAINELNKDNIEEYIKNRWC</sequence>
<evidence type="ECO:0000256" key="6">
    <source>
        <dbReference type="ARBA" id="ARBA00022741"/>
    </source>
</evidence>
<dbReference type="GO" id="GO:0000166">
    <property type="term" value="F:nucleotide binding"/>
    <property type="evidence" value="ECO:0007669"/>
    <property type="project" value="UniProtKB-KW"/>
</dbReference>
<comment type="caution">
    <text evidence="11">The sequence shown here is derived from an EMBL/GenBank/DDBJ whole genome shotgun (WGS) entry which is preliminary data.</text>
</comment>
<protein>
    <recommendedName>
        <fullName evidence="13">CCA tRNA nucleotidyltransferase</fullName>
    </recommendedName>
</protein>
<dbReference type="GO" id="GO:0008033">
    <property type="term" value="P:tRNA processing"/>
    <property type="evidence" value="ECO:0007669"/>
    <property type="project" value="UniProtKB-KW"/>
</dbReference>
<gene>
    <name evidence="11" type="ORF">H9804_01550</name>
</gene>
<keyword evidence="8" id="KW-0694">RNA-binding</keyword>
<evidence type="ECO:0000256" key="1">
    <source>
        <dbReference type="ARBA" id="ARBA00001946"/>
    </source>
</evidence>
<dbReference type="SUPFAM" id="SSF81891">
    <property type="entry name" value="Poly A polymerase C-terminal region-like"/>
    <property type="match status" value="1"/>
</dbReference>
<dbReference type="EMBL" id="DXAQ01000022">
    <property type="protein sequence ID" value="HIZ88602.1"/>
    <property type="molecule type" value="Genomic_DNA"/>
</dbReference>
<dbReference type="PANTHER" id="PTHR46173">
    <property type="entry name" value="CCA TRNA NUCLEOTIDYLTRANSFERASE 1, MITOCHONDRIAL"/>
    <property type="match status" value="1"/>
</dbReference>
<keyword evidence="7" id="KW-0460">Magnesium</keyword>
<dbReference type="Pfam" id="PF12627">
    <property type="entry name" value="PolyA_pol_RNAbd"/>
    <property type="match status" value="1"/>
</dbReference>
<keyword evidence="5" id="KW-0479">Metal-binding</keyword>
<keyword evidence="4" id="KW-0548">Nucleotidyltransferase</keyword>
<dbReference type="Proteomes" id="UP000824176">
    <property type="component" value="Unassembled WGS sequence"/>
</dbReference>
<comment type="cofactor">
    <cofactor evidence="1">
        <name>Mg(2+)</name>
        <dbReference type="ChEBI" id="CHEBI:18420"/>
    </cofactor>
</comment>
<name>A0A9D2GRE6_9BACT</name>